<name>A0A6C0J4S5_9ZZZZ</name>
<organism evidence="1">
    <name type="scientific">viral metagenome</name>
    <dbReference type="NCBI Taxonomy" id="1070528"/>
    <lineage>
        <taxon>unclassified sequences</taxon>
        <taxon>metagenomes</taxon>
        <taxon>organismal metagenomes</taxon>
    </lineage>
</organism>
<dbReference type="AlphaFoldDB" id="A0A6C0J4S5"/>
<evidence type="ECO:0000313" key="1">
    <source>
        <dbReference type="EMBL" id="QHT98643.1"/>
    </source>
</evidence>
<reference evidence="1" key="1">
    <citation type="journal article" date="2020" name="Nature">
        <title>Giant virus diversity and host interactions through global metagenomics.</title>
        <authorList>
            <person name="Schulz F."/>
            <person name="Roux S."/>
            <person name="Paez-Espino D."/>
            <person name="Jungbluth S."/>
            <person name="Walsh D.A."/>
            <person name="Denef V.J."/>
            <person name="McMahon K.D."/>
            <person name="Konstantinidis K.T."/>
            <person name="Eloe-Fadrosh E.A."/>
            <person name="Kyrpides N.C."/>
            <person name="Woyke T."/>
        </authorList>
    </citation>
    <scope>NUCLEOTIDE SEQUENCE</scope>
    <source>
        <strain evidence="1">GVMAG-M-3300025676-16</strain>
    </source>
</reference>
<accession>A0A6C0J4S5</accession>
<proteinExistence type="predicted"/>
<sequence>MTTIIELSDEDLDDIFTFYKDKYKNEIKNTIYELSEITNQRQPRGIPRVQENEVLFSELWPELLANEQATQRLDEWLSTLNTRTKYAMVQIVQEIAEATLMKEIDSGEEFLRDLLVKHRETMLNIIDPVIRRKLTANASSYVLDITEEEVQRDFTDPNQQTEEEAEEARKDVKKLLSDIVKTDPNATEYLKNLTQNRKIKQDLLKDRKIDHALTGGKDMKDIINGNSTSNCLKEENDLKNLRITLNESLEAFNNINIKDKQWETLKNEYLELNKQIAEQEVVKTQLASYKSKCNIM</sequence>
<dbReference type="EMBL" id="MN740294">
    <property type="protein sequence ID" value="QHT98643.1"/>
    <property type="molecule type" value="Genomic_DNA"/>
</dbReference>
<protein>
    <submittedName>
        <fullName evidence="1">Uncharacterized protein</fullName>
    </submittedName>
</protein>